<reference evidence="2 3" key="1">
    <citation type="submission" date="2013-09" db="EMBL/GenBank/DDBJ databases">
        <title>Corchorus capsularis genome sequencing.</title>
        <authorList>
            <person name="Alam M."/>
            <person name="Haque M.S."/>
            <person name="Islam M.S."/>
            <person name="Emdad E.M."/>
            <person name="Islam M.M."/>
            <person name="Ahmed B."/>
            <person name="Halim A."/>
            <person name="Hossen Q.M.M."/>
            <person name="Hossain M.Z."/>
            <person name="Ahmed R."/>
            <person name="Khan M.M."/>
            <person name="Islam R."/>
            <person name="Rashid M.M."/>
            <person name="Khan S.A."/>
            <person name="Rahman M.S."/>
            <person name="Alam M."/>
        </authorList>
    </citation>
    <scope>NUCLEOTIDE SEQUENCE [LARGE SCALE GENOMIC DNA]</scope>
    <source>
        <strain evidence="3">cv. CVL-1</strain>
        <tissue evidence="2">Whole seedling</tissue>
    </source>
</reference>
<dbReference type="InterPro" id="IPR025558">
    <property type="entry name" value="DUF4283"/>
</dbReference>
<dbReference type="OMA" id="ENANFMT"/>
<comment type="caution">
    <text evidence="2">The sequence shown here is derived from an EMBL/GenBank/DDBJ whole genome shotgun (WGS) entry which is preliminary data.</text>
</comment>
<evidence type="ECO:0000313" key="3">
    <source>
        <dbReference type="Proteomes" id="UP000188268"/>
    </source>
</evidence>
<protein>
    <recommendedName>
        <fullName evidence="1">DUF4283 domain-containing protein</fullName>
    </recommendedName>
</protein>
<dbReference type="Proteomes" id="UP000188268">
    <property type="component" value="Unassembled WGS sequence"/>
</dbReference>
<organism evidence="2 3">
    <name type="scientific">Corchorus capsularis</name>
    <name type="common">Jute</name>
    <dbReference type="NCBI Taxonomy" id="210143"/>
    <lineage>
        <taxon>Eukaryota</taxon>
        <taxon>Viridiplantae</taxon>
        <taxon>Streptophyta</taxon>
        <taxon>Embryophyta</taxon>
        <taxon>Tracheophyta</taxon>
        <taxon>Spermatophyta</taxon>
        <taxon>Magnoliopsida</taxon>
        <taxon>eudicotyledons</taxon>
        <taxon>Gunneridae</taxon>
        <taxon>Pentapetalae</taxon>
        <taxon>rosids</taxon>
        <taxon>malvids</taxon>
        <taxon>Malvales</taxon>
        <taxon>Malvaceae</taxon>
        <taxon>Grewioideae</taxon>
        <taxon>Apeibeae</taxon>
        <taxon>Corchorus</taxon>
    </lineage>
</organism>
<keyword evidence="3" id="KW-1185">Reference proteome</keyword>
<accession>A0A1R3FYX0</accession>
<dbReference type="PANTHER" id="PTHR31286">
    <property type="entry name" value="GLYCINE-RICH CELL WALL STRUCTURAL PROTEIN 1.8-LIKE"/>
    <property type="match status" value="1"/>
</dbReference>
<dbReference type="AlphaFoldDB" id="A0A1R3FYX0"/>
<evidence type="ECO:0000313" key="2">
    <source>
        <dbReference type="EMBL" id="OMO51032.1"/>
    </source>
</evidence>
<evidence type="ECO:0000259" key="1">
    <source>
        <dbReference type="Pfam" id="PF14111"/>
    </source>
</evidence>
<dbReference type="PANTHER" id="PTHR31286:SF167">
    <property type="entry name" value="OS09G0268800 PROTEIN"/>
    <property type="match status" value="1"/>
</dbReference>
<name>A0A1R3FYX0_COCAP</name>
<dbReference type="InterPro" id="IPR040256">
    <property type="entry name" value="At4g02000-like"/>
</dbReference>
<dbReference type="EMBL" id="AWWV01015974">
    <property type="protein sequence ID" value="OMO51032.1"/>
    <property type="molecule type" value="Genomic_DNA"/>
</dbReference>
<dbReference type="Gramene" id="OMO51032">
    <property type="protein sequence ID" value="OMO51032"/>
    <property type="gene ID" value="CCACVL1_30061"/>
</dbReference>
<gene>
    <name evidence="2" type="ORF">CCACVL1_30061</name>
</gene>
<dbReference type="STRING" id="210143.A0A1R3FYX0"/>
<dbReference type="Pfam" id="PF14111">
    <property type="entry name" value="DUF4283"/>
    <property type="match status" value="1"/>
</dbReference>
<sequence>MDLEIELETGEEESLQWSKHMAIGKIYATKILNRKGVMAILRSIWVEEVAPSIREVGENTYGISFKSERARDRAIGDGPWSIMGSCMNLKKWVSDRSVAEIDFSELDVWLQIHDLPPDMLTYKNAKAIGKVLGMITNEENKLEDEDAGVGR</sequence>
<proteinExistence type="predicted"/>
<dbReference type="OrthoDB" id="1705899at2759"/>
<feature type="domain" description="DUF4283" evidence="1">
    <location>
        <begin position="19"/>
        <end position="96"/>
    </location>
</feature>